<feature type="active site" description="Tele-UMP-histidine intermediate" evidence="4">
    <location>
        <position position="166"/>
    </location>
</feature>
<dbReference type="GO" id="GO:0008108">
    <property type="term" value="F:UDP-glucose:hexose-1-phosphate uridylyltransferase activity"/>
    <property type="evidence" value="ECO:0007669"/>
    <property type="project" value="InterPro"/>
</dbReference>
<dbReference type="Pfam" id="PF01087">
    <property type="entry name" value="GalP_UDP_transf"/>
    <property type="match status" value="1"/>
</dbReference>
<evidence type="ECO:0000256" key="2">
    <source>
        <dbReference type="ARBA" id="ARBA00022695"/>
    </source>
</evidence>
<feature type="binding site" evidence="5">
    <location>
        <position position="164"/>
    </location>
    <ligand>
        <name>Zn(2+)</name>
        <dbReference type="ChEBI" id="CHEBI:29105"/>
    </ligand>
</feature>
<dbReference type="RefSeq" id="WP_239134501.1">
    <property type="nucleotide sequence ID" value="NZ_BONZ01000112.1"/>
</dbReference>
<keyword evidence="2 8" id="KW-0548">Nucleotidyltransferase</keyword>
<dbReference type="GO" id="GO:0008270">
    <property type="term" value="F:zinc ion binding"/>
    <property type="evidence" value="ECO:0007669"/>
    <property type="project" value="InterPro"/>
</dbReference>
<dbReference type="AlphaFoldDB" id="A0A8J3R6K9"/>
<dbReference type="InterPro" id="IPR005849">
    <property type="entry name" value="GalP_Utransf_N"/>
</dbReference>
<keyword evidence="1" id="KW-0808">Transferase</keyword>
<accession>A0A8J3R6K9</accession>
<dbReference type="InterPro" id="IPR036265">
    <property type="entry name" value="HIT-like_sf"/>
</dbReference>
<dbReference type="PANTHER" id="PTHR42763">
    <property type="entry name" value="ADP-GLUCOSE PHOSPHORYLASE"/>
    <property type="match status" value="1"/>
</dbReference>
<protein>
    <submittedName>
        <fullName evidence="8">Galactose-1-phosphate uridylyltransferase</fullName>
    </submittedName>
</protein>
<evidence type="ECO:0000256" key="4">
    <source>
        <dbReference type="PIRSR" id="PIRSR000808-1"/>
    </source>
</evidence>
<comment type="cofactor">
    <cofactor evidence="5">
        <name>Zn(2+)</name>
        <dbReference type="ChEBI" id="CHEBI:29105"/>
    </cofactor>
    <text evidence="5">Binds 1 zinc ion per subunit.</text>
</comment>
<evidence type="ECO:0000313" key="9">
    <source>
        <dbReference type="Proteomes" id="UP000642748"/>
    </source>
</evidence>
<feature type="binding site" evidence="5">
    <location>
        <position position="48"/>
    </location>
    <ligand>
        <name>Zn(2+)</name>
        <dbReference type="ChEBI" id="CHEBI:29105"/>
    </ligand>
</feature>
<evidence type="ECO:0000256" key="3">
    <source>
        <dbReference type="ARBA" id="ARBA00023277"/>
    </source>
</evidence>
<keyword evidence="5" id="KW-0862">Zinc</keyword>
<feature type="region of interest" description="Disordered" evidence="6">
    <location>
        <begin position="1"/>
        <end position="42"/>
    </location>
</feature>
<evidence type="ECO:0000256" key="6">
    <source>
        <dbReference type="SAM" id="MobiDB-lite"/>
    </source>
</evidence>
<name>A0A8J3R6K9_9ACTN</name>
<keyword evidence="5" id="KW-0479">Metal-binding</keyword>
<dbReference type="InterPro" id="IPR053177">
    <property type="entry name" value="ADP-glucose_phosphorylase"/>
</dbReference>
<sequence>MVEVRVDEATGGWNVLAPRRAARPDESRTPGSSPAAGSSPGPTACPFCWGSEAMTPPEVLRVPAGAPDWRVRVVPNLYAAVDPPGDTVRAPAPTPESPAPFTGRHEVLVESGRHDWDLRRGDPDEVATILFAMRERCRALAAEGPAAISVFRNYGARAGASLVHPHSQIVALDQAPPGLLDRWRRAREYHDRTGTCLHDAVAAAERRAGERIVLDLGEVLVFQDRAGSVPHQTTLMPAQRAAGLGDASDQILTVLAGTLPRVLAGLAAVLDDPAYNLVVHAGPVGDPAAEDWYRWHLTIYPRVTTVGGLEIATGVAVNPSTPEQTAGALRAEIAGRPAAG</sequence>
<keyword evidence="3" id="KW-0119">Carbohydrate metabolism</keyword>
<dbReference type="Proteomes" id="UP000642748">
    <property type="component" value="Unassembled WGS sequence"/>
</dbReference>
<keyword evidence="9" id="KW-1185">Reference proteome</keyword>
<evidence type="ECO:0000256" key="5">
    <source>
        <dbReference type="PIRSR" id="PIRSR000808-3"/>
    </source>
</evidence>
<evidence type="ECO:0000256" key="1">
    <source>
        <dbReference type="ARBA" id="ARBA00022679"/>
    </source>
</evidence>
<dbReference type="SUPFAM" id="SSF54197">
    <property type="entry name" value="HIT-like"/>
    <property type="match status" value="2"/>
</dbReference>
<evidence type="ECO:0000259" key="7">
    <source>
        <dbReference type="Pfam" id="PF01087"/>
    </source>
</evidence>
<dbReference type="InterPro" id="IPR001937">
    <property type="entry name" value="GalP_UDPtransf1"/>
</dbReference>
<dbReference type="PIRSF" id="PIRSF000808">
    <property type="entry name" value="GalT"/>
    <property type="match status" value="1"/>
</dbReference>
<feature type="binding site" evidence="5">
    <location>
        <position position="114"/>
    </location>
    <ligand>
        <name>Zn(2+)</name>
        <dbReference type="ChEBI" id="CHEBI:29105"/>
    </ligand>
</feature>
<dbReference type="EMBL" id="BONZ01000112">
    <property type="protein sequence ID" value="GIH20976.1"/>
    <property type="molecule type" value="Genomic_DNA"/>
</dbReference>
<feature type="domain" description="Galactose-1-phosphate uridyl transferase N-terminal" evidence="7">
    <location>
        <begin position="100"/>
        <end position="176"/>
    </location>
</feature>
<dbReference type="PANTHER" id="PTHR42763:SF1">
    <property type="entry name" value="UDP-GLUCOSE--HEXOSE-1-PHOSPHATE URIDYLYLTRANSFERASE"/>
    <property type="match status" value="1"/>
</dbReference>
<comment type="caution">
    <text evidence="8">The sequence shown here is derived from an EMBL/GenBank/DDBJ whole genome shotgun (WGS) entry which is preliminary data.</text>
</comment>
<reference evidence="8" key="1">
    <citation type="submission" date="2021-01" db="EMBL/GenBank/DDBJ databases">
        <title>Whole genome shotgun sequence of Rugosimonospora africana NBRC 104875.</title>
        <authorList>
            <person name="Komaki H."/>
            <person name="Tamura T."/>
        </authorList>
    </citation>
    <scope>NUCLEOTIDE SEQUENCE</scope>
    <source>
        <strain evidence="8">NBRC 104875</strain>
    </source>
</reference>
<gene>
    <name evidence="8" type="ORF">Raf01_91480</name>
</gene>
<feature type="compositionally biased region" description="Low complexity" evidence="6">
    <location>
        <begin position="29"/>
        <end position="42"/>
    </location>
</feature>
<proteinExistence type="predicted"/>
<evidence type="ECO:0000313" key="8">
    <source>
        <dbReference type="EMBL" id="GIH20976.1"/>
    </source>
</evidence>
<dbReference type="GO" id="GO:0006012">
    <property type="term" value="P:galactose metabolic process"/>
    <property type="evidence" value="ECO:0007669"/>
    <property type="project" value="InterPro"/>
</dbReference>
<dbReference type="Gene3D" id="3.30.428.10">
    <property type="entry name" value="HIT-like"/>
    <property type="match status" value="2"/>
</dbReference>
<organism evidence="8 9">
    <name type="scientific">Rugosimonospora africana</name>
    <dbReference type="NCBI Taxonomy" id="556532"/>
    <lineage>
        <taxon>Bacteria</taxon>
        <taxon>Bacillati</taxon>
        <taxon>Actinomycetota</taxon>
        <taxon>Actinomycetes</taxon>
        <taxon>Micromonosporales</taxon>
        <taxon>Micromonosporaceae</taxon>
        <taxon>Rugosimonospora</taxon>
    </lineage>
</organism>
<feature type="binding site" evidence="5">
    <location>
        <position position="45"/>
    </location>
    <ligand>
        <name>Zn(2+)</name>
        <dbReference type="ChEBI" id="CHEBI:29105"/>
    </ligand>
</feature>